<organism evidence="1 2">
    <name type="scientific">Corchorus capsularis</name>
    <name type="common">Jute</name>
    <dbReference type="NCBI Taxonomy" id="210143"/>
    <lineage>
        <taxon>Eukaryota</taxon>
        <taxon>Viridiplantae</taxon>
        <taxon>Streptophyta</taxon>
        <taxon>Embryophyta</taxon>
        <taxon>Tracheophyta</taxon>
        <taxon>Spermatophyta</taxon>
        <taxon>Magnoliopsida</taxon>
        <taxon>eudicotyledons</taxon>
        <taxon>Gunneridae</taxon>
        <taxon>Pentapetalae</taxon>
        <taxon>rosids</taxon>
        <taxon>malvids</taxon>
        <taxon>Malvales</taxon>
        <taxon>Malvaceae</taxon>
        <taxon>Grewioideae</taxon>
        <taxon>Apeibeae</taxon>
        <taxon>Corchorus</taxon>
    </lineage>
</organism>
<evidence type="ECO:0000313" key="2">
    <source>
        <dbReference type="Proteomes" id="UP000188268"/>
    </source>
</evidence>
<accession>A0A1R3JUV6</accession>
<protein>
    <submittedName>
        <fullName evidence="1">Uncharacterized protein</fullName>
    </submittedName>
</protein>
<dbReference type="AlphaFoldDB" id="A0A1R3JUV6"/>
<feature type="non-terminal residue" evidence="1">
    <location>
        <position position="1"/>
    </location>
</feature>
<gene>
    <name evidence="1" type="ORF">CCACVL1_04116</name>
</gene>
<dbReference type="Proteomes" id="UP000188268">
    <property type="component" value="Unassembled WGS sequence"/>
</dbReference>
<keyword evidence="2" id="KW-1185">Reference proteome</keyword>
<name>A0A1R3JUV6_COCAP</name>
<proteinExistence type="predicted"/>
<dbReference type="EMBL" id="AWWV01007039">
    <property type="protein sequence ID" value="OMO98663.1"/>
    <property type="molecule type" value="Genomic_DNA"/>
</dbReference>
<dbReference type="Gramene" id="OMO98663">
    <property type="protein sequence ID" value="OMO98663"/>
    <property type="gene ID" value="CCACVL1_04116"/>
</dbReference>
<reference evidence="1 2" key="1">
    <citation type="submission" date="2013-09" db="EMBL/GenBank/DDBJ databases">
        <title>Corchorus capsularis genome sequencing.</title>
        <authorList>
            <person name="Alam M."/>
            <person name="Haque M.S."/>
            <person name="Islam M.S."/>
            <person name="Emdad E.M."/>
            <person name="Islam M.M."/>
            <person name="Ahmed B."/>
            <person name="Halim A."/>
            <person name="Hossen Q.M.M."/>
            <person name="Hossain M.Z."/>
            <person name="Ahmed R."/>
            <person name="Khan M.M."/>
            <person name="Islam R."/>
            <person name="Rashid M.M."/>
            <person name="Khan S.A."/>
            <person name="Rahman M.S."/>
            <person name="Alam M."/>
        </authorList>
    </citation>
    <scope>NUCLEOTIDE SEQUENCE [LARGE SCALE GENOMIC DNA]</scope>
    <source>
        <strain evidence="2">cv. CVL-1</strain>
        <tissue evidence="1">Whole seedling</tissue>
    </source>
</reference>
<evidence type="ECO:0000313" key="1">
    <source>
        <dbReference type="EMBL" id="OMO98663.1"/>
    </source>
</evidence>
<comment type="caution">
    <text evidence="1">The sequence shown here is derived from an EMBL/GenBank/DDBJ whole genome shotgun (WGS) entry which is preliminary data.</text>
</comment>
<sequence>VSFSLYPFPQEFGVLLHSHRLSSLQLSLIFSQKTLFFSL</sequence>